<dbReference type="Proteomes" id="UP000028828">
    <property type="component" value="Unassembled WGS sequence"/>
</dbReference>
<evidence type="ECO:0000313" key="3">
    <source>
        <dbReference type="Proteomes" id="UP000028828"/>
    </source>
</evidence>
<dbReference type="VEuPathDB" id="ToxoDB:TGP89_293270"/>
<evidence type="ECO:0000256" key="1">
    <source>
        <dbReference type="SAM" id="MobiDB-lite"/>
    </source>
</evidence>
<name>A0A086JUK1_TOXGO</name>
<feature type="region of interest" description="Disordered" evidence="1">
    <location>
        <begin position="1"/>
        <end position="23"/>
    </location>
</feature>
<dbReference type="AlphaFoldDB" id="A0A086JUK1"/>
<dbReference type="EMBL" id="AEYI02001573">
    <property type="protein sequence ID" value="KFG35819.1"/>
    <property type="molecule type" value="Genomic_DNA"/>
</dbReference>
<comment type="caution">
    <text evidence="2">The sequence shown here is derived from an EMBL/GenBank/DDBJ whole genome shotgun (WGS) entry which is preliminary data.</text>
</comment>
<accession>A0A086JUK1</accession>
<reference evidence="2 3" key="1">
    <citation type="submission" date="2014-03" db="EMBL/GenBank/DDBJ databases">
        <authorList>
            <person name="Sibley D."/>
            <person name="Venepally P."/>
            <person name="Karamycheva S."/>
            <person name="Hadjithomas M."/>
            <person name="Khan A."/>
            <person name="Brunk B."/>
            <person name="Roos D."/>
            <person name="Caler E."/>
            <person name="Lorenzi H."/>
        </authorList>
    </citation>
    <scope>NUCLEOTIDE SEQUENCE [LARGE SCALE GENOMIC DNA]</scope>
    <source>
        <strain evidence="3">p89</strain>
    </source>
</reference>
<sequence>MAHRKTGGRTERGDREHTREKERVSIRVATSGVERASETAIGVTHVHSEGSQCTLFRHWVNICLREPPSDVTYPVSRRLLYLCVTRRWSSRSDTFGEFKVLVEMRVYGVAVVVPFLQFVPLPGVEAALRVAPEAVWQKAWKRESSCAGQTLEGVGEVDRAGHSAIKATCNV</sequence>
<feature type="compositionally biased region" description="Basic and acidic residues" evidence="1">
    <location>
        <begin position="8"/>
        <end position="23"/>
    </location>
</feature>
<evidence type="ECO:0000313" key="2">
    <source>
        <dbReference type="EMBL" id="KFG35819.1"/>
    </source>
</evidence>
<organism evidence="2 3">
    <name type="scientific">Toxoplasma gondii p89</name>
    <dbReference type="NCBI Taxonomy" id="943119"/>
    <lineage>
        <taxon>Eukaryota</taxon>
        <taxon>Sar</taxon>
        <taxon>Alveolata</taxon>
        <taxon>Apicomplexa</taxon>
        <taxon>Conoidasida</taxon>
        <taxon>Coccidia</taxon>
        <taxon>Eucoccidiorida</taxon>
        <taxon>Eimeriorina</taxon>
        <taxon>Sarcocystidae</taxon>
        <taxon>Toxoplasma</taxon>
    </lineage>
</organism>
<gene>
    <name evidence="2" type="ORF">TGP89_293270</name>
</gene>
<proteinExistence type="predicted"/>
<protein>
    <submittedName>
        <fullName evidence="2">Uncharacterized protein</fullName>
    </submittedName>
</protein>